<reference evidence="1 2" key="1">
    <citation type="journal article" date="2021" name="Nat. Commun.">
        <title>Genetic determinants of endophytism in the Arabidopsis root mycobiome.</title>
        <authorList>
            <person name="Mesny F."/>
            <person name="Miyauchi S."/>
            <person name="Thiergart T."/>
            <person name="Pickel B."/>
            <person name="Atanasova L."/>
            <person name="Karlsson M."/>
            <person name="Huettel B."/>
            <person name="Barry K.W."/>
            <person name="Haridas S."/>
            <person name="Chen C."/>
            <person name="Bauer D."/>
            <person name="Andreopoulos W."/>
            <person name="Pangilinan J."/>
            <person name="LaButti K."/>
            <person name="Riley R."/>
            <person name="Lipzen A."/>
            <person name="Clum A."/>
            <person name="Drula E."/>
            <person name="Henrissat B."/>
            <person name="Kohler A."/>
            <person name="Grigoriev I.V."/>
            <person name="Martin F.M."/>
            <person name="Hacquard S."/>
        </authorList>
    </citation>
    <scope>NUCLEOTIDE SEQUENCE [LARGE SCALE GENOMIC DNA]</scope>
    <source>
        <strain evidence="1 2">MPI-CAGE-CH-0241</strain>
    </source>
</reference>
<accession>A0A9P8VW19</accession>
<dbReference type="EMBL" id="JAGPYM010000024">
    <property type="protein sequence ID" value="KAH6881043.1"/>
    <property type="molecule type" value="Genomic_DNA"/>
</dbReference>
<dbReference type="OrthoDB" id="10412083at2759"/>
<gene>
    <name evidence="1" type="ORF">B0T10DRAFT_580821</name>
</gene>
<dbReference type="Proteomes" id="UP000777438">
    <property type="component" value="Unassembled WGS sequence"/>
</dbReference>
<sequence length="254" mass="29582">MNKISSVIRRPMGNVHILWICLSRLWREIWRISPTPSEPQARLLAETTTSSIYLTTPIAPLRIIKVSKIATTLRQEYELHAEIAFAFKTLQQELADGGVKLDLPHVPECYHFYPEISDSNYARMFKYFNGFSKKSAGFTMEYIHPFSQTHARQLIRRYLPNMHHREVHNLDEEHFLAKVYMGDTKPPLTHKWTADLRDRVAYVDLLNSEHVNVQAKAEEREEGRRLMEGSSAALSHYQLPTKSEVRRSRDCDTT</sequence>
<evidence type="ECO:0000313" key="2">
    <source>
        <dbReference type="Proteomes" id="UP000777438"/>
    </source>
</evidence>
<evidence type="ECO:0000313" key="1">
    <source>
        <dbReference type="EMBL" id="KAH6881043.1"/>
    </source>
</evidence>
<protein>
    <submittedName>
        <fullName evidence="1">Uncharacterized protein</fullName>
    </submittedName>
</protein>
<name>A0A9P8VW19_9HYPO</name>
<organism evidence="1 2">
    <name type="scientific">Thelonectria olida</name>
    <dbReference type="NCBI Taxonomy" id="1576542"/>
    <lineage>
        <taxon>Eukaryota</taxon>
        <taxon>Fungi</taxon>
        <taxon>Dikarya</taxon>
        <taxon>Ascomycota</taxon>
        <taxon>Pezizomycotina</taxon>
        <taxon>Sordariomycetes</taxon>
        <taxon>Hypocreomycetidae</taxon>
        <taxon>Hypocreales</taxon>
        <taxon>Nectriaceae</taxon>
        <taxon>Thelonectria</taxon>
    </lineage>
</organism>
<dbReference type="AlphaFoldDB" id="A0A9P8VW19"/>
<keyword evidence="2" id="KW-1185">Reference proteome</keyword>
<comment type="caution">
    <text evidence="1">The sequence shown here is derived from an EMBL/GenBank/DDBJ whole genome shotgun (WGS) entry which is preliminary data.</text>
</comment>
<proteinExistence type="predicted"/>